<gene>
    <name evidence="1" type="ORF">DCC39_14435</name>
</gene>
<reference evidence="1 2" key="1">
    <citation type="submission" date="2018-04" db="EMBL/GenBank/DDBJ databases">
        <title>Camelliibacillus theae gen. nov., sp. nov., isolated from Pu'er tea.</title>
        <authorList>
            <person name="Niu L."/>
        </authorList>
    </citation>
    <scope>NUCLEOTIDE SEQUENCE [LARGE SCALE GENOMIC DNA]</scope>
    <source>
        <strain evidence="1 2">T8</strain>
    </source>
</reference>
<dbReference type="RefSeq" id="WP_116555606.1">
    <property type="nucleotide sequence ID" value="NZ_QCZG01000035.1"/>
</dbReference>
<dbReference type="EMBL" id="QCZG01000035">
    <property type="protein sequence ID" value="PWA08633.1"/>
    <property type="molecule type" value="Genomic_DNA"/>
</dbReference>
<sequence>MNLKEMAAQILAEGFNPETDPVSDFDNLPDGEYDAMLTDVQWRTNDKGTEWLNFELEILNDGYENRKYFGGIFFSSEKMLNQNIKRTFKYAALLGVELTPDDLDQPELTLVEAFKHALGQQLTLTLKTSKSGFQNFDLSEFTPF</sequence>
<proteinExistence type="predicted"/>
<dbReference type="OrthoDB" id="1028010at2"/>
<evidence type="ECO:0000313" key="2">
    <source>
        <dbReference type="Proteomes" id="UP000245998"/>
    </source>
</evidence>
<dbReference type="Proteomes" id="UP000245998">
    <property type="component" value="Unassembled WGS sequence"/>
</dbReference>
<dbReference type="AlphaFoldDB" id="A0A2U1JUY1"/>
<protein>
    <recommendedName>
        <fullName evidence="3">DUF669 domain-containing protein</fullName>
    </recommendedName>
</protein>
<dbReference type="InterPro" id="IPR007731">
    <property type="entry name" value="DUF669"/>
</dbReference>
<dbReference type="Pfam" id="PF05037">
    <property type="entry name" value="DUF669"/>
    <property type="match status" value="1"/>
</dbReference>
<comment type="caution">
    <text evidence="1">The sequence shown here is derived from an EMBL/GenBank/DDBJ whole genome shotgun (WGS) entry which is preliminary data.</text>
</comment>
<keyword evidence="2" id="KW-1185">Reference proteome</keyword>
<organism evidence="1 2">
    <name type="scientific">Pueribacillus theae</name>
    <dbReference type="NCBI Taxonomy" id="2171751"/>
    <lineage>
        <taxon>Bacteria</taxon>
        <taxon>Bacillati</taxon>
        <taxon>Bacillota</taxon>
        <taxon>Bacilli</taxon>
        <taxon>Bacillales</taxon>
        <taxon>Bacillaceae</taxon>
        <taxon>Pueribacillus</taxon>
    </lineage>
</organism>
<evidence type="ECO:0008006" key="3">
    <source>
        <dbReference type="Google" id="ProtNLM"/>
    </source>
</evidence>
<evidence type="ECO:0000313" key="1">
    <source>
        <dbReference type="EMBL" id="PWA08633.1"/>
    </source>
</evidence>
<name>A0A2U1JUY1_9BACI</name>
<accession>A0A2U1JUY1</accession>